<proteinExistence type="predicted"/>
<dbReference type="Gene3D" id="3.40.50.300">
    <property type="entry name" value="P-loop containing nucleotide triphosphate hydrolases"/>
    <property type="match status" value="1"/>
</dbReference>
<dbReference type="SUPFAM" id="SSF52540">
    <property type="entry name" value="P-loop containing nucleoside triphosphate hydrolases"/>
    <property type="match status" value="1"/>
</dbReference>
<dbReference type="PROSITE" id="PS50005">
    <property type="entry name" value="TPR"/>
    <property type="match status" value="2"/>
</dbReference>
<name>A0AA52EJY4_9PROT</name>
<evidence type="ECO:0000313" key="4">
    <source>
        <dbReference type="Proteomes" id="UP001268683"/>
    </source>
</evidence>
<dbReference type="Gene3D" id="1.25.40.10">
    <property type="entry name" value="Tetratricopeptide repeat domain"/>
    <property type="match status" value="2"/>
</dbReference>
<protein>
    <submittedName>
        <fullName evidence="3">Sulfotransferase</fullName>
    </submittedName>
</protein>
<evidence type="ECO:0000256" key="2">
    <source>
        <dbReference type="PROSITE-ProRule" id="PRU00339"/>
    </source>
</evidence>
<dbReference type="KEGG" id="tmk:QGN29_05865"/>
<dbReference type="InterPro" id="IPR027417">
    <property type="entry name" value="P-loop_NTPase"/>
</dbReference>
<dbReference type="RefSeq" id="WP_310799762.1">
    <property type="nucleotide sequence ID" value="NZ_CP123872.1"/>
</dbReference>
<dbReference type="Pfam" id="PF13432">
    <property type="entry name" value="TPR_16"/>
    <property type="match status" value="1"/>
</dbReference>
<gene>
    <name evidence="3" type="ORF">QGN29_05865</name>
</gene>
<sequence>MEKLDISEALAGAQQSMLRGQFKDAMAAISDILSFSQENRDALYMKAVVERYSGVLKDAERTLIRLLTQSPTFGRGYQERGYLLKTTGDHEGAQVAFEQAITYNPTLMGAWQQLVTLYVKQKSDIPLMNAQHQLARLQALPKELTAVSHYFYEDHFKKAEALCRAFLKVNPAHFEGIRLLASIAERLGSYEEAEFLLKTALTLTNSKSDIAIDLLKLYRKRQKFPEALEVAKQLVEQDTRNPLFHSYHAVQALQSNDYQTALKGFDHVLKLLPTDAVTHTSKGHALKTIGDQKQAIKSYKAALAITPSYGDAWYGLANLKTYCFSMAELETMESLIEAPYSLPHRAQIQVHFALGKAYEDQKEYGQSFYHYQKGNGLRYTENRYCPDQMEKEFELQKSICTDALYGQHVAGTVQAEDPIFIVGLPRAGSTLVEQILASHSLVDGTMELPDILMIAQEIRGRQRLESETGYPLVLPSLPKETLNKYGEQYLENTQQHRQCAPYFTDKMPNNFRHISLIKLILPKAKIIDVRRNPMDCCFSGFKQLFAEGQEFTYNLKTIGRYYRSYVALMDHFDQVFPGDIHRVRYEDLVADSEQEIRRLLDYCGLPFEQNCLEFYKTERPIKTASSEQVREQINPKGLEAWKTYEDYLWPLKEALGTAVD</sequence>
<keyword evidence="4" id="KW-1185">Reference proteome</keyword>
<feature type="repeat" description="TPR" evidence="2">
    <location>
        <begin position="74"/>
        <end position="107"/>
    </location>
</feature>
<keyword evidence="1" id="KW-0808">Transferase</keyword>
<dbReference type="PANTHER" id="PTHR12788:SF10">
    <property type="entry name" value="PROTEIN-TYROSINE SULFOTRANSFERASE"/>
    <property type="match status" value="1"/>
</dbReference>
<dbReference type="Pfam" id="PF13181">
    <property type="entry name" value="TPR_8"/>
    <property type="match status" value="1"/>
</dbReference>
<dbReference type="PANTHER" id="PTHR12788">
    <property type="entry name" value="PROTEIN-TYROSINE SULFOTRANSFERASE 2"/>
    <property type="match status" value="1"/>
</dbReference>
<dbReference type="InterPro" id="IPR011990">
    <property type="entry name" value="TPR-like_helical_dom_sf"/>
</dbReference>
<organism evidence="3 4">
    <name type="scientific">Temperatibacter marinus</name>
    <dbReference type="NCBI Taxonomy" id="1456591"/>
    <lineage>
        <taxon>Bacteria</taxon>
        <taxon>Pseudomonadati</taxon>
        <taxon>Pseudomonadota</taxon>
        <taxon>Alphaproteobacteria</taxon>
        <taxon>Kordiimonadales</taxon>
        <taxon>Temperatibacteraceae</taxon>
        <taxon>Temperatibacter</taxon>
    </lineage>
</organism>
<dbReference type="Proteomes" id="UP001268683">
    <property type="component" value="Chromosome"/>
</dbReference>
<dbReference type="EMBL" id="CP123872">
    <property type="protein sequence ID" value="WND03897.1"/>
    <property type="molecule type" value="Genomic_DNA"/>
</dbReference>
<evidence type="ECO:0000313" key="3">
    <source>
        <dbReference type="EMBL" id="WND03897.1"/>
    </source>
</evidence>
<dbReference type="AlphaFoldDB" id="A0AA52EJY4"/>
<dbReference type="Pfam" id="PF13414">
    <property type="entry name" value="TPR_11"/>
    <property type="match status" value="1"/>
</dbReference>
<dbReference type="SMART" id="SM00028">
    <property type="entry name" value="TPR"/>
    <property type="match status" value="7"/>
</dbReference>
<accession>A0AA52EJY4</accession>
<keyword evidence="2" id="KW-0802">TPR repeat</keyword>
<dbReference type="GO" id="GO:0008476">
    <property type="term" value="F:protein-tyrosine sulfotransferase activity"/>
    <property type="evidence" value="ECO:0007669"/>
    <property type="project" value="InterPro"/>
</dbReference>
<feature type="repeat" description="TPR" evidence="2">
    <location>
        <begin position="276"/>
        <end position="309"/>
    </location>
</feature>
<dbReference type="Pfam" id="PF13469">
    <property type="entry name" value="Sulfotransfer_3"/>
    <property type="match status" value="1"/>
</dbReference>
<dbReference type="InterPro" id="IPR019734">
    <property type="entry name" value="TPR_rpt"/>
</dbReference>
<evidence type="ECO:0000256" key="1">
    <source>
        <dbReference type="ARBA" id="ARBA00022679"/>
    </source>
</evidence>
<dbReference type="SUPFAM" id="SSF48452">
    <property type="entry name" value="TPR-like"/>
    <property type="match status" value="2"/>
</dbReference>
<dbReference type="InterPro" id="IPR026634">
    <property type="entry name" value="TPST-like"/>
</dbReference>
<reference evidence="3" key="1">
    <citation type="submission" date="2023-04" db="EMBL/GenBank/DDBJ databases">
        <title>Complete genome sequence of Temperatibacter marinus.</title>
        <authorList>
            <person name="Rong J.-C."/>
            <person name="Yi M.-L."/>
            <person name="Zhao Q."/>
        </authorList>
    </citation>
    <scope>NUCLEOTIDE SEQUENCE</scope>
    <source>
        <strain evidence="3">NBRC 110045</strain>
    </source>
</reference>